<accession>A0A7S8C574</accession>
<feature type="signal peptide" evidence="2">
    <location>
        <begin position="1"/>
        <end position="26"/>
    </location>
</feature>
<evidence type="ECO:0000259" key="3">
    <source>
        <dbReference type="SMART" id="SM00062"/>
    </source>
</evidence>
<dbReference type="KEGG" id="kmn:HW532_12945"/>
<dbReference type="SUPFAM" id="SSF53850">
    <property type="entry name" value="Periplasmic binding protein-like II"/>
    <property type="match status" value="1"/>
</dbReference>
<dbReference type="SMART" id="SM00062">
    <property type="entry name" value="PBPb"/>
    <property type="match status" value="1"/>
</dbReference>
<dbReference type="AlphaFoldDB" id="A0A7S8C574"/>
<dbReference type="InterPro" id="IPR001638">
    <property type="entry name" value="Solute-binding_3/MltF_N"/>
</dbReference>
<gene>
    <name evidence="4" type="ORF">HW532_12945</name>
</gene>
<dbReference type="PANTHER" id="PTHR35936">
    <property type="entry name" value="MEMBRANE-BOUND LYTIC MUREIN TRANSGLYCOSYLASE F"/>
    <property type="match status" value="1"/>
</dbReference>
<evidence type="ECO:0000313" key="4">
    <source>
        <dbReference type="EMBL" id="QPC43522.1"/>
    </source>
</evidence>
<proteinExistence type="predicted"/>
<feature type="domain" description="Solute-binding protein family 3/N-terminal" evidence="3">
    <location>
        <begin position="76"/>
        <end position="304"/>
    </location>
</feature>
<sequence length="306" mass="33253">MRRTGTAFWRAVFAGALLAAATVVPAAAQMGPGEGSGADGFQDAGEELALPRAGDQPMLWRIDPDRPAPVLPGRDRVRILTGDDYPPFNYISTEGALVGFNVELARALCATLKVTCEIASKPWEELMPALLSGETDAIVASMKITEAALRRVDFSKPYFRTPARFAVRKPAKLSRATPRALSGQRVGVMRGSAHEAYLGAFFSGALIRLYDDPAEARLALKEGRIDALFADGAGLIFWVLGEDAEDCCELVDGAYTEAYFFGDGIGIAVRRGDEPLREAFNRALDRIKLSGTYDQLVRKYLPLDLY</sequence>
<dbReference type="PANTHER" id="PTHR35936:SF35">
    <property type="entry name" value="L-CYSTINE-BINDING PROTEIN TCYJ"/>
    <property type="match status" value="1"/>
</dbReference>
<name>A0A7S8C574_9HYPH</name>
<dbReference type="RefSeq" id="WP_213160886.1">
    <property type="nucleotide sequence ID" value="NZ_CP058214.1"/>
</dbReference>
<keyword evidence="1 2" id="KW-0732">Signal</keyword>
<dbReference type="Gene3D" id="3.40.190.10">
    <property type="entry name" value="Periplasmic binding protein-like II"/>
    <property type="match status" value="2"/>
</dbReference>
<organism evidence="4 5">
    <name type="scientific">Kaustia mangrovi</name>
    <dbReference type="NCBI Taxonomy" id="2593653"/>
    <lineage>
        <taxon>Bacteria</taxon>
        <taxon>Pseudomonadati</taxon>
        <taxon>Pseudomonadota</taxon>
        <taxon>Alphaproteobacteria</taxon>
        <taxon>Hyphomicrobiales</taxon>
        <taxon>Parvibaculaceae</taxon>
        <taxon>Kaustia</taxon>
    </lineage>
</organism>
<dbReference type="CDD" id="cd01001">
    <property type="entry name" value="PBP2_HisJ_LAO_like"/>
    <property type="match status" value="1"/>
</dbReference>
<evidence type="ECO:0000313" key="5">
    <source>
        <dbReference type="Proteomes" id="UP000593594"/>
    </source>
</evidence>
<dbReference type="Proteomes" id="UP000593594">
    <property type="component" value="Chromosome"/>
</dbReference>
<dbReference type="Pfam" id="PF00497">
    <property type="entry name" value="SBP_bac_3"/>
    <property type="match status" value="1"/>
</dbReference>
<keyword evidence="5" id="KW-1185">Reference proteome</keyword>
<feature type="chain" id="PRO_5032455954" evidence="2">
    <location>
        <begin position="27"/>
        <end position="306"/>
    </location>
</feature>
<evidence type="ECO:0000256" key="1">
    <source>
        <dbReference type="ARBA" id="ARBA00022729"/>
    </source>
</evidence>
<reference evidence="4 5" key="1">
    <citation type="submission" date="2020-06" db="EMBL/GenBank/DDBJ databases">
        <title>Genome sequence of 2 isolates from Red Sea Mangroves.</title>
        <authorList>
            <person name="Sefrji F."/>
            <person name="Michoud G."/>
            <person name="Merlino G."/>
            <person name="Daffonchio D."/>
        </authorList>
    </citation>
    <scope>NUCLEOTIDE SEQUENCE [LARGE SCALE GENOMIC DNA]</scope>
    <source>
        <strain evidence="4 5">R1DC25</strain>
    </source>
</reference>
<evidence type="ECO:0000256" key="2">
    <source>
        <dbReference type="SAM" id="SignalP"/>
    </source>
</evidence>
<dbReference type="EMBL" id="CP058214">
    <property type="protein sequence ID" value="QPC43522.1"/>
    <property type="molecule type" value="Genomic_DNA"/>
</dbReference>
<protein>
    <submittedName>
        <fullName evidence="4">Transporter substrate-binding domain-containing protein</fullName>
    </submittedName>
</protein>